<reference evidence="1 2" key="1">
    <citation type="submission" date="2015-02" db="EMBL/GenBank/DDBJ databases">
        <title>Nostoc linckia genome annotation.</title>
        <authorList>
            <person name="Zhou Z."/>
        </authorList>
    </citation>
    <scope>NUCLEOTIDE SEQUENCE [LARGE SCALE GENOMIC DNA]</scope>
    <source>
        <strain evidence="2">z7</strain>
    </source>
</reference>
<dbReference type="RefSeq" id="WP_099073033.1">
    <property type="nucleotide sequence ID" value="NZ_LAHC01000049.1"/>
</dbReference>
<evidence type="ECO:0000313" key="2">
    <source>
        <dbReference type="Proteomes" id="UP000222523"/>
    </source>
</evidence>
<dbReference type="GeneID" id="57092698"/>
<dbReference type="Proteomes" id="UP000222523">
    <property type="component" value="Unassembled WGS sequence"/>
</dbReference>
<proteinExistence type="predicted"/>
<protein>
    <recommendedName>
        <fullName evidence="3">Transposase</fullName>
    </recommendedName>
</protein>
<evidence type="ECO:0000313" key="1">
    <source>
        <dbReference type="EMBL" id="PHJ95345.1"/>
    </source>
</evidence>
<accession>A0ABX4KK29</accession>
<keyword evidence="2" id="KW-1185">Reference proteome</keyword>
<sequence>MFSIEVCHKFVNSNQTSIKHTCIDGQKILFPSQEYWETLRLNAFIDNMPLAILDLLWPALEFTHKYPELHLGLGKISMKKKKWMPYIFVEIESNFQRIHLETLTCNSCNWRGKTANPMVIDPYFGDGINQDHFTLMKAAERYPVLPCPSCGNRLPRHPIWVEY</sequence>
<dbReference type="EMBL" id="LAHC01000049">
    <property type="protein sequence ID" value="PHJ95345.1"/>
    <property type="molecule type" value="Genomic_DNA"/>
</dbReference>
<evidence type="ECO:0008006" key="3">
    <source>
        <dbReference type="Google" id="ProtNLM"/>
    </source>
</evidence>
<gene>
    <name evidence="1" type="ORF">VF04_19325</name>
</gene>
<organism evidence="1 2">
    <name type="scientific">Nostoc linckia z7</name>
    <dbReference type="NCBI Taxonomy" id="1628745"/>
    <lineage>
        <taxon>Bacteria</taxon>
        <taxon>Bacillati</taxon>
        <taxon>Cyanobacteriota</taxon>
        <taxon>Cyanophyceae</taxon>
        <taxon>Nostocales</taxon>
        <taxon>Nostocaceae</taxon>
        <taxon>Nostoc</taxon>
    </lineage>
</organism>
<comment type="caution">
    <text evidence="1">The sequence shown here is derived from an EMBL/GenBank/DDBJ whole genome shotgun (WGS) entry which is preliminary data.</text>
</comment>
<name>A0ABX4KK29_NOSLI</name>